<comment type="similarity">
    <text evidence="1">Belongs to the 'phage' integrase family.</text>
</comment>
<dbReference type="PANTHER" id="PTHR30629">
    <property type="entry name" value="PROPHAGE INTEGRASE"/>
    <property type="match status" value="1"/>
</dbReference>
<dbReference type="InterPro" id="IPR025166">
    <property type="entry name" value="Integrase_DNA_bind_dom"/>
</dbReference>
<evidence type="ECO:0000256" key="2">
    <source>
        <dbReference type="ARBA" id="ARBA00022908"/>
    </source>
</evidence>
<dbReference type="InterPro" id="IPR002104">
    <property type="entry name" value="Integrase_catalytic"/>
</dbReference>
<dbReference type="SUPFAM" id="SSF56349">
    <property type="entry name" value="DNA breaking-rejoining enzymes"/>
    <property type="match status" value="1"/>
</dbReference>
<keyword evidence="8" id="KW-1185">Reference proteome</keyword>
<evidence type="ECO:0000313" key="7">
    <source>
        <dbReference type="EMBL" id="AZN36615.1"/>
    </source>
</evidence>
<dbReference type="AlphaFoldDB" id="A0A3S8ZT68"/>
<gene>
    <name evidence="7" type="ORF">EJO50_08970</name>
</gene>
<dbReference type="RefSeq" id="WP_125973466.1">
    <property type="nucleotide sequence ID" value="NZ_CP034433.1"/>
</dbReference>
<evidence type="ECO:0000256" key="4">
    <source>
        <dbReference type="ARBA" id="ARBA00023172"/>
    </source>
</evidence>
<dbReference type="Proteomes" id="UP000282438">
    <property type="component" value="Chromosome"/>
</dbReference>
<evidence type="ECO:0000313" key="8">
    <source>
        <dbReference type="Proteomes" id="UP000282438"/>
    </source>
</evidence>
<keyword evidence="4" id="KW-0233">DNA recombination</keyword>
<evidence type="ECO:0000256" key="3">
    <source>
        <dbReference type="ARBA" id="ARBA00023125"/>
    </source>
</evidence>
<evidence type="ECO:0000256" key="1">
    <source>
        <dbReference type="ARBA" id="ARBA00008857"/>
    </source>
</evidence>
<evidence type="ECO:0000256" key="5">
    <source>
        <dbReference type="SAM" id="MobiDB-lite"/>
    </source>
</evidence>
<dbReference type="InterPro" id="IPR011010">
    <property type="entry name" value="DNA_brk_join_enz"/>
</dbReference>
<dbReference type="Pfam" id="PF22022">
    <property type="entry name" value="Phage_int_M"/>
    <property type="match status" value="1"/>
</dbReference>
<feature type="region of interest" description="Disordered" evidence="5">
    <location>
        <begin position="1"/>
        <end position="32"/>
    </location>
</feature>
<proteinExistence type="inferred from homology"/>
<dbReference type="Gene3D" id="3.30.160.390">
    <property type="entry name" value="Integrase, DNA-binding domain"/>
    <property type="match status" value="1"/>
</dbReference>
<dbReference type="InterPro" id="IPR038488">
    <property type="entry name" value="Integrase_DNA-bd_sf"/>
</dbReference>
<dbReference type="OrthoDB" id="9775880at2"/>
<dbReference type="EMBL" id="CP034433">
    <property type="protein sequence ID" value="AZN36615.1"/>
    <property type="molecule type" value="Genomic_DNA"/>
</dbReference>
<dbReference type="CDD" id="cd00801">
    <property type="entry name" value="INT_P4_C"/>
    <property type="match status" value="1"/>
</dbReference>
<sequence>MAILTDAKARNIKPTDKPVAHGGVPGLRLMPSKTKGQGRWELRFVSPVTGKRRDAGLGSYPAVGLAEARDKAEAMRECIALGGDPLEEAKTALVTKKESPTFEQAMDATLKVRRVTWKNEASAAVRWRGRILKHASALLAMQVHDIEPEHIKAVLQPIWVTQPDTARKLKTAIAQILDWSEAHDYIKASPMPKALKQLGDVCTVATVHQPAMPYSHIPAFVEEHLYPADSVTQHLILFVILTAVRSANARLATWEQVDFKRKVWTIPATAMKSKKNEGAALEVPLSSHALSLLELMRGAHPVLIFPSPRKEVALSDMSTTSFLRARKAPSDVAGRVATLHGFRSSFKDWALEETDYADELSEAALGHAVGSRVRRAYARTSQLNLRRKLMQKWSDFVMQKV</sequence>
<dbReference type="Pfam" id="PF00589">
    <property type="entry name" value="Phage_integrase"/>
    <property type="match status" value="1"/>
</dbReference>
<name>A0A3S8ZT68_9NEIS</name>
<reference evidence="7 8" key="1">
    <citation type="submission" date="2018-12" db="EMBL/GenBank/DDBJ databases">
        <title>Complete genome sequence of Iodobacter sp. H11R3.</title>
        <authorList>
            <person name="Bae J.-W."/>
        </authorList>
    </citation>
    <scope>NUCLEOTIDE SEQUENCE [LARGE SCALE GENOMIC DNA]</scope>
    <source>
        <strain evidence="7 8">H11R3</strain>
    </source>
</reference>
<dbReference type="InterPro" id="IPR053876">
    <property type="entry name" value="Phage_int_M"/>
</dbReference>
<dbReference type="GO" id="GO:0003677">
    <property type="term" value="F:DNA binding"/>
    <property type="evidence" value="ECO:0007669"/>
    <property type="project" value="UniProtKB-KW"/>
</dbReference>
<protein>
    <submittedName>
        <fullName evidence="7">DUF4102 domain-containing protein</fullName>
    </submittedName>
</protein>
<dbReference type="InterPro" id="IPR013762">
    <property type="entry name" value="Integrase-like_cat_sf"/>
</dbReference>
<keyword evidence="3" id="KW-0238">DNA-binding</keyword>
<accession>A0A3S8ZT68</accession>
<organism evidence="7 8">
    <name type="scientific">Iodobacter ciconiae</name>
    <dbReference type="NCBI Taxonomy" id="2496266"/>
    <lineage>
        <taxon>Bacteria</taxon>
        <taxon>Pseudomonadati</taxon>
        <taxon>Pseudomonadota</taxon>
        <taxon>Betaproteobacteria</taxon>
        <taxon>Neisseriales</taxon>
        <taxon>Chitinibacteraceae</taxon>
        <taxon>Iodobacter</taxon>
    </lineage>
</organism>
<dbReference type="GO" id="GO:0015074">
    <property type="term" value="P:DNA integration"/>
    <property type="evidence" value="ECO:0007669"/>
    <property type="project" value="UniProtKB-KW"/>
</dbReference>
<dbReference type="Pfam" id="PF13356">
    <property type="entry name" value="Arm-DNA-bind_3"/>
    <property type="match status" value="1"/>
</dbReference>
<feature type="domain" description="Tyr recombinase" evidence="6">
    <location>
        <begin position="207"/>
        <end position="390"/>
    </location>
</feature>
<evidence type="ECO:0000259" key="6">
    <source>
        <dbReference type="PROSITE" id="PS51898"/>
    </source>
</evidence>
<dbReference type="GO" id="GO:0006310">
    <property type="term" value="P:DNA recombination"/>
    <property type="evidence" value="ECO:0007669"/>
    <property type="project" value="UniProtKB-KW"/>
</dbReference>
<dbReference type="Gene3D" id="1.10.443.10">
    <property type="entry name" value="Intergrase catalytic core"/>
    <property type="match status" value="1"/>
</dbReference>
<dbReference type="PROSITE" id="PS51898">
    <property type="entry name" value="TYR_RECOMBINASE"/>
    <property type="match status" value="1"/>
</dbReference>
<dbReference type="PANTHER" id="PTHR30629:SF6">
    <property type="entry name" value="PROPHAGE INTEGRASE INTA-RELATED"/>
    <property type="match status" value="1"/>
</dbReference>
<dbReference type="InterPro" id="IPR010998">
    <property type="entry name" value="Integrase_recombinase_N"/>
</dbReference>
<feature type="compositionally biased region" description="Basic and acidic residues" evidence="5">
    <location>
        <begin position="7"/>
        <end position="19"/>
    </location>
</feature>
<dbReference type="KEGG" id="iod:EJO50_08970"/>
<dbReference type="Gene3D" id="1.10.150.130">
    <property type="match status" value="1"/>
</dbReference>
<keyword evidence="2" id="KW-0229">DNA integration</keyword>
<dbReference type="InterPro" id="IPR050808">
    <property type="entry name" value="Phage_Integrase"/>
</dbReference>